<keyword evidence="4" id="KW-1015">Disulfide bond</keyword>
<feature type="domain" description="Chitin-binding type-2" evidence="7">
    <location>
        <begin position="76"/>
        <end position="133"/>
    </location>
</feature>
<feature type="compositionally biased region" description="Low complexity" evidence="6">
    <location>
        <begin position="289"/>
        <end position="311"/>
    </location>
</feature>
<dbReference type="SMART" id="SM00494">
    <property type="entry name" value="ChtBD2"/>
    <property type="match status" value="8"/>
</dbReference>
<feature type="region of interest" description="Disordered" evidence="6">
    <location>
        <begin position="285"/>
        <end position="315"/>
    </location>
</feature>
<evidence type="ECO:0000256" key="6">
    <source>
        <dbReference type="SAM" id="MobiDB-lite"/>
    </source>
</evidence>
<feature type="domain" description="Chitin-binding type-2" evidence="7">
    <location>
        <begin position="152"/>
        <end position="211"/>
    </location>
</feature>
<dbReference type="OrthoDB" id="6020543at2759"/>
<organism evidence="8 9">
    <name type="scientific">Drosophila virilis</name>
    <name type="common">Fruit fly</name>
    <dbReference type="NCBI Taxonomy" id="7244"/>
    <lineage>
        <taxon>Eukaryota</taxon>
        <taxon>Metazoa</taxon>
        <taxon>Ecdysozoa</taxon>
        <taxon>Arthropoda</taxon>
        <taxon>Hexapoda</taxon>
        <taxon>Insecta</taxon>
        <taxon>Pterygota</taxon>
        <taxon>Neoptera</taxon>
        <taxon>Endopterygota</taxon>
        <taxon>Diptera</taxon>
        <taxon>Brachycera</taxon>
        <taxon>Muscomorpha</taxon>
        <taxon>Ephydroidea</taxon>
        <taxon>Drosophilidae</taxon>
        <taxon>Drosophila</taxon>
    </lineage>
</organism>
<reference evidence="8 9" key="1">
    <citation type="journal article" date="2007" name="Nature">
        <title>Evolution of genes and genomes on the Drosophila phylogeny.</title>
        <authorList>
            <consortium name="Drosophila 12 Genomes Consortium"/>
            <person name="Clark A.G."/>
            <person name="Eisen M.B."/>
            <person name="Smith D.R."/>
            <person name="Bergman C.M."/>
            <person name="Oliver B."/>
            <person name="Markow T.A."/>
            <person name="Kaufman T.C."/>
            <person name="Kellis M."/>
            <person name="Gelbart W."/>
            <person name="Iyer V.N."/>
            <person name="Pollard D.A."/>
            <person name="Sackton T.B."/>
            <person name="Larracuente A.M."/>
            <person name="Singh N.D."/>
            <person name="Abad J.P."/>
            <person name="Abt D.N."/>
            <person name="Adryan B."/>
            <person name="Aguade M."/>
            <person name="Akashi H."/>
            <person name="Anderson W.W."/>
            <person name="Aquadro C.F."/>
            <person name="Ardell D.H."/>
            <person name="Arguello R."/>
            <person name="Artieri C.G."/>
            <person name="Barbash D.A."/>
            <person name="Barker D."/>
            <person name="Barsanti P."/>
            <person name="Batterham P."/>
            <person name="Batzoglou S."/>
            <person name="Begun D."/>
            <person name="Bhutkar A."/>
            <person name="Blanco E."/>
            <person name="Bosak S.A."/>
            <person name="Bradley R.K."/>
            <person name="Brand A.D."/>
            <person name="Brent M.R."/>
            <person name="Brooks A.N."/>
            <person name="Brown R.H."/>
            <person name="Butlin R.K."/>
            <person name="Caggese C."/>
            <person name="Calvi B.R."/>
            <person name="Bernardo de Carvalho A."/>
            <person name="Caspi A."/>
            <person name="Castrezana S."/>
            <person name="Celniker S.E."/>
            <person name="Chang J.L."/>
            <person name="Chapple C."/>
            <person name="Chatterji S."/>
            <person name="Chinwalla A."/>
            <person name="Civetta A."/>
            <person name="Clifton S.W."/>
            <person name="Comeron J.M."/>
            <person name="Costello J.C."/>
            <person name="Coyne J.A."/>
            <person name="Daub J."/>
            <person name="David R.G."/>
            <person name="Delcher A.L."/>
            <person name="Delehaunty K."/>
            <person name="Do C.B."/>
            <person name="Ebling H."/>
            <person name="Edwards K."/>
            <person name="Eickbush T."/>
            <person name="Evans J.D."/>
            <person name="Filipski A."/>
            <person name="Findeiss S."/>
            <person name="Freyhult E."/>
            <person name="Fulton L."/>
            <person name="Fulton R."/>
            <person name="Garcia A.C."/>
            <person name="Gardiner A."/>
            <person name="Garfield D.A."/>
            <person name="Garvin B.E."/>
            <person name="Gibson G."/>
            <person name="Gilbert D."/>
            <person name="Gnerre S."/>
            <person name="Godfrey J."/>
            <person name="Good R."/>
            <person name="Gotea V."/>
            <person name="Gravely B."/>
            <person name="Greenberg A.J."/>
            <person name="Griffiths-Jones S."/>
            <person name="Gross S."/>
            <person name="Guigo R."/>
            <person name="Gustafson E.A."/>
            <person name="Haerty W."/>
            <person name="Hahn M.W."/>
            <person name="Halligan D.L."/>
            <person name="Halpern A.L."/>
            <person name="Halter G.M."/>
            <person name="Han M.V."/>
            <person name="Heger A."/>
            <person name="Hillier L."/>
            <person name="Hinrichs A.S."/>
            <person name="Holmes I."/>
            <person name="Hoskins R.A."/>
            <person name="Hubisz M.J."/>
            <person name="Hultmark D."/>
            <person name="Huntley M.A."/>
            <person name="Jaffe D.B."/>
            <person name="Jagadeeshan S."/>
            <person name="Jeck W.R."/>
            <person name="Johnson J."/>
            <person name="Jones C.D."/>
            <person name="Jordan W.C."/>
            <person name="Karpen G.H."/>
            <person name="Kataoka E."/>
            <person name="Keightley P.D."/>
            <person name="Kheradpour P."/>
            <person name="Kirkness E.F."/>
            <person name="Koerich L.B."/>
            <person name="Kristiansen K."/>
            <person name="Kudrna D."/>
            <person name="Kulathinal R.J."/>
            <person name="Kumar S."/>
            <person name="Kwok R."/>
            <person name="Lander E."/>
            <person name="Langley C.H."/>
            <person name="Lapoint R."/>
            <person name="Lazzaro B.P."/>
            <person name="Lee S.J."/>
            <person name="Levesque L."/>
            <person name="Li R."/>
            <person name="Lin C.F."/>
            <person name="Lin M.F."/>
            <person name="Lindblad-Toh K."/>
            <person name="Llopart A."/>
            <person name="Long M."/>
            <person name="Low L."/>
            <person name="Lozovsky E."/>
            <person name="Lu J."/>
            <person name="Luo M."/>
            <person name="Machado C.A."/>
            <person name="Makalowski W."/>
            <person name="Marzo M."/>
            <person name="Matsuda M."/>
            <person name="Matzkin L."/>
            <person name="McAllister B."/>
            <person name="McBride C.S."/>
            <person name="McKernan B."/>
            <person name="McKernan K."/>
            <person name="Mendez-Lago M."/>
            <person name="Minx P."/>
            <person name="Mollenhauer M.U."/>
            <person name="Montooth K."/>
            <person name="Mount S.M."/>
            <person name="Mu X."/>
            <person name="Myers E."/>
            <person name="Negre B."/>
            <person name="Newfeld S."/>
            <person name="Nielsen R."/>
            <person name="Noor M.A."/>
            <person name="O'Grady P."/>
            <person name="Pachter L."/>
            <person name="Papaceit M."/>
            <person name="Parisi M.J."/>
            <person name="Parisi M."/>
            <person name="Parts L."/>
            <person name="Pedersen J.S."/>
            <person name="Pesole G."/>
            <person name="Phillippy A.M."/>
            <person name="Ponting C.P."/>
            <person name="Pop M."/>
            <person name="Porcelli D."/>
            <person name="Powell J.R."/>
            <person name="Prohaska S."/>
            <person name="Pruitt K."/>
            <person name="Puig M."/>
            <person name="Quesneville H."/>
            <person name="Ram K.R."/>
            <person name="Rand D."/>
            <person name="Rasmussen M.D."/>
            <person name="Reed L.K."/>
            <person name="Reenan R."/>
            <person name="Reily A."/>
            <person name="Remington K.A."/>
            <person name="Rieger T.T."/>
            <person name="Ritchie M.G."/>
            <person name="Robin C."/>
            <person name="Rogers Y.H."/>
            <person name="Rohde C."/>
            <person name="Rozas J."/>
            <person name="Rubenfield M.J."/>
            <person name="Ruiz A."/>
            <person name="Russo S."/>
            <person name="Salzberg S.L."/>
            <person name="Sanchez-Gracia A."/>
            <person name="Saranga D.J."/>
            <person name="Sato H."/>
            <person name="Schaeffer S.W."/>
            <person name="Schatz M.C."/>
            <person name="Schlenke T."/>
            <person name="Schwartz R."/>
            <person name="Segarra C."/>
            <person name="Singh R.S."/>
            <person name="Sirot L."/>
            <person name="Sirota M."/>
            <person name="Sisneros N.B."/>
            <person name="Smith C.D."/>
            <person name="Smith T.F."/>
            <person name="Spieth J."/>
            <person name="Stage D.E."/>
            <person name="Stark A."/>
            <person name="Stephan W."/>
            <person name="Strausberg R.L."/>
            <person name="Strempel S."/>
            <person name="Sturgill D."/>
            <person name="Sutton G."/>
            <person name="Sutton G.G."/>
            <person name="Tao W."/>
            <person name="Teichmann S."/>
            <person name="Tobari Y.N."/>
            <person name="Tomimura Y."/>
            <person name="Tsolas J.M."/>
            <person name="Valente V.L."/>
            <person name="Venter E."/>
            <person name="Venter J.C."/>
            <person name="Vicario S."/>
            <person name="Vieira F.G."/>
            <person name="Vilella A.J."/>
            <person name="Villasante A."/>
            <person name="Walenz B."/>
            <person name="Wang J."/>
            <person name="Wasserman M."/>
            <person name="Watts T."/>
            <person name="Wilson D."/>
            <person name="Wilson R.K."/>
            <person name="Wing R.A."/>
            <person name="Wolfner M.F."/>
            <person name="Wong A."/>
            <person name="Wong G.K."/>
            <person name="Wu C.I."/>
            <person name="Wu G."/>
            <person name="Yamamoto D."/>
            <person name="Yang H.P."/>
            <person name="Yang S.P."/>
            <person name="Yorke J.A."/>
            <person name="Yoshida K."/>
            <person name="Zdobnov E."/>
            <person name="Zhang P."/>
            <person name="Zhang Y."/>
            <person name="Zimin A.V."/>
            <person name="Baldwin J."/>
            <person name="Abdouelleil A."/>
            <person name="Abdulkadir J."/>
            <person name="Abebe A."/>
            <person name="Abera B."/>
            <person name="Abreu J."/>
            <person name="Acer S.C."/>
            <person name="Aftuck L."/>
            <person name="Alexander A."/>
            <person name="An P."/>
            <person name="Anderson E."/>
            <person name="Anderson S."/>
            <person name="Arachi H."/>
            <person name="Azer M."/>
            <person name="Bachantsang P."/>
            <person name="Barry A."/>
            <person name="Bayul T."/>
            <person name="Berlin A."/>
            <person name="Bessette D."/>
            <person name="Bloom T."/>
            <person name="Blye J."/>
            <person name="Boguslavskiy L."/>
            <person name="Bonnet C."/>
            <person name="Boukhgalter B."/>
            <person name="Bourzgui I."/>
            <person name="Brown A."/>
            <person name="Cahill P."/>
            <person name="Channer S."/>
            <person name="Cheshatsang Y."/>
            <person name="Chuda L."/>
            <person name="Citroen M."/>
            <person name="Collymore A."/>
            <person name="Cooke P."/>
            <person name="Costello M."/>
            <person name="D'Aco K."/>
            <person name="Daza R."/>
            <person name="De Haan G."/>
            <person name="DeGray S."/>
            <person name="DeMaso C."/>
            <person name="Dhargay N."/>
            <person name="Dooley K."/>
            <person name="Dooley E."/>
            <person name="Doricent M."/>
            <person name="Dorje P."/>
            <person name="Dorjee K."/>
            <person name="Dupes A."/>
            <person name="Elong R."/>
            <person name="Falk J."/>
            <person name="Farina A."/>
            <person name="Faro S."/>
            <person name="Ferguson D."/>
            <person name="Fisher S."/>
            <person name="Foley C.D."/>
            <person name="Franke A."/>
            <person name="Friedrich D."/>
            <person name="Gadbois L."/>
            <person name="Gearin G."/>
            <person name="Gearin C.R."/>
            <person name="Giannoukos G."/>
            <person name="Goode T."/>
            <person name="Graham J."/>
            <person name="Grandbois E."/>
            <person name="Grewal S."/>
            <person name="Gyaltsen K."/>
            <person name="Hafez N."/>
            <person name="Hagos B."/>
            <person name="Hall J."/>
            <person name="Henson C."/>
            <person name="Hollinger A."/>
            <person name="Honan T."/>
            <person name="Huard M.D."/>
            <person name="Hughes L."/>
            <person name="Hurhula B."/>
            <person name="Husby M.E."/>
            <person name="Kamat A."/>
            <person name="Kanga B."/>
            <person name="Kashin S."/>
            <person name="Khazanovich D."/>
            <person name="Kisner P."/>
            <person name="Lance K."/>
            <person name="Lara M."/>
            <person name="Lee W."/>
            <person name="Lennon N."/>
            <person name="Letendre F."/>
            <person name="LeVine R."/>
            <person name="Lipovsky A."/>
            <person name="Liu X."/>
            <person name="Liu J."/>
            <person name="Liu S."/>
            <person name="Lokyitsang T."/>
            <person name="Lokyitsang Y."/>
            <person name="Lubonja R."/>
            <person name="Lui A."/>
            <person name="MacDonald P."/>
            <person name="Magnisalis V."/>
            <person name="Maru K."/>
            <person name="Matthews C."/>
            <person name="McCusker W."/>
            <person name="McDonough S."/>
            <person name="Mehta T."/>
            <person name="Meldrim J."/>
            <person name="Meneus L."/>
            <person name="Mihai O."/>
            <person name="Mihalev A."/>
            <person name="Mihova T."/>
            <person name="Mittelman R."/>
            <person name="Mlenga V."/>
            <person name="Montmayeur A."/>
            <person name="Mulrain L."/>
            <person name="Navidi A."/>
            <person name="Naylor J."/>
            <person name="Negash T."/>
            <person name="Nguyen T."/>
            <person name="Nguyen N."/>
            <person name="Nicol R."/>
            <person name="Norbu C."/>
            <person name="Norbu N."/>
            <person name="Novod N."/>
            <person name="O'Neill B."/>
            <person name="Osman S."/>
            <person name="Markiewicz E."/>
            <person name="Oyono O.L."/>
            <person name="Patti C."/>
            <person name="Phunkhang P."/>
            <person name="Pierre F."/>
            <person name="Priest M."/>
            <person name="Raghuraman S."/>
            <person name="Rege F."/>
            <person name="Reyes R."/>
            <person name="Rise C."/>
            <person name="Rogov P."/>
            <person name="Ross K."/>
            <person name="Ryan E."/>
            <person name="Settipalli S."/>
            <person name="Shea T."/>
            <person name="Sherpa N."/>
            <person name="Shi L."/>
            <person name="Shih D."/>
            <person name="Sparrow T."/>
            <person name="Spaulding J."/>
            <person name="Stalker J."/>
            <person name="Stange-Thomann N."/>
            <person name="Stavropoulos S."/>
            <person name="Stone C."/>
            <person name="Strader C."/>
            <person name="Tesfaye S."/>
            <person name="Thomson T."/>
            <person name="Thoulutsang Y."/>
            <person name="Thoulutsang D."/>
            <person name="Topham K."/>
            <person name="Topping I."/>
            <person name="Tsamla T."/>
            <person name="Vassiliev H."/>
            <person name="Vo A."/>
            <person name="Wangchuk T."/>
            <person name="Wangdi T."/>
            <person name="Weiand M."/>
            <person name="Wilkinson J."/>
            <person name="Wilson A."/>
            <person name="Yadav S."/>
            <person name="Young G."/>
            <person name="Yu Q."/>
            <person name="Zembek L."/>
            <person name="Zhong D."/>
            <person name="Zimmer A."/>
            <person name="Zwirko Z."/>
            <person name="Jaffe D.B."/>
            <person name="Alvarez P."/>
            <person name="Brockman W."/>
            <person name="Butler J."/>
            <person name="Chin C."/>
            <person name="Gnerre S."/>
            <person name="Grabherr M."/>
            <person name="Kleber M."/>
            <person name="Mauceli E."/>
            <person name="MacCallum I."/>
        </authorList>
    </citation>
    <scope>NUCLEOTIDE SEQUENCE [LARGE SCALE GENOMIC DNA]</scope>
    <source>
        <strain evidence="9">Tucson 15010-1051.87</strain>
    </source>
</reference>
<dbReference type="PANTHER" id="PTHR23301:SF0">
    <property type="entry name" value="CHITIN-BINDING TYPE-2 DOMAIN-CONTAINING PROTEIN-RELATED"/>
    <property type="match status" value="1"/>
</dbReference>
<feature type="domain" description="Chitin-binding type-2" evidence="7">
    <location>
        <begin position="491"/>
        <end position="548"/>
    </location>
</feature>
<evidence type="ECO:0000256" key="3">
    <source>
        <dbReference type="ARBA" id="ARBA00022737"/>
    </source>
</evidence>
<dbReference type="PhylomeDB" id="B4LHU7"/>
<dbReference type="STRING" id="7244.B4LHU7"/>
<dbReference type="GO" id="GO:0008061">
    <property type="term" value="F:chitin binding"/>
    <property type="evidence" value="ECO:0007669"/>
    <property type="project" value="UniProtKB-KW"/>
</dbReference>
<feature type="domain" description="Chitin-binding type-2" evidence="7">
    <location>
        <begin position="387"/>
        <end position="445"/>
    </location>
</feature>
<feature type="domain" description="Chitin-binding type-2" evidence="7">
    <location>
        <begin position="226"/>
        <end position="285"/>
    </location>
</feature>
<sequence length="648" mass="70470">MLFGSTPLFDSTFCEHLPTGYYEYPYDCAAYISCRDSRTELEYCATGKLFNKDLQICDTPDAVDCIESQQPTTTTPDECMDVANGTVMPSVEHCDEFIVCINQQAVIHKCSEPYLFNPALHICDDPNEVVCYDGQSTSKATTEAPRPTTEAHNECQGQESGISFPYVEDCHEYILCLGDDQSVKAKCPVNSWYDPKSGNCGPNVPPTACLEVETTSTTSSTTLSPHQLCADQEFGISYPLVTNCKQYIVCLGNGESAVVDCIYNAWYNPVTGDCGQDVSPTACQEGSIPTTTTAPTTPATTQAPTTPTPTTDEPTSELCSGLLHGQYVSYPDNCSKYVVCSEPVPIAFYCTHGYYFSEALQQCVDWDESDCETTGSTVLPPSPTPAPGVCLNNAGSTFPYPENCQWYFRCVNDNVYMMGVCISGEYYDPFSGECGSNVSPDACQENYSTATTDLSTTTTEMTTISTTISTTDLTTTTTPITTVSTTTAPQSDPCEGVPVGDLVPYPNDCTKFIQCNRPNPVVFDCVEGQEFSAQLKRCMAPWFANCTIAPTTEAPLTSTTELPDIQTTEANPSTHDFCKGKTDGSLVPYPSNCSKYIVCQEPIAVGYACPDDEEFSPTELRCMDAQLANCTSIANYYDYNIVSEDSQL</sequence>
<accession>B4LHU7</accession>
<dbReference type="InterPro" id="IPR002557">
    <property type="entry name" value="Chitin-bd_dom"/>
</dbReference>
<feature type="domain" description="Chitin-binding type-2" evidence="7">
    <location>
        <begin position="575"/>
        <end position="632"/>
    </location>
</feature>
<dbReference type="EMBL" id="CH940647">
    <property type="protein sequence ID" value="EDW70672.1"/>
    <property type="molecule type" value="Genomic_DNA"/>
</dbReference>
<gene>
    <name evidence="8" type="primary">Dvir\GJ11410</name>
    <name evidence="8" type="ORF">Dvir_GJ11410</name>
</gene>
<dbReference type="OMA" id="NPDLNIC"/>
<dbReference type="InterPro" id="IPR036508">
    <property type="entry name" value="Chitin-bd_dom_sf"/>
</dbReference>
<evidence type="ECO:0000313" key="8">
    <source>
        <dbReference type="EMBL" id="EDW70672.1"/>
    </source>
</evidence>
<dbReference type="KEGG" id="dvi:6623819"/>
<keyword evidence="1" id="KW-0147">Chitin-binding</keyword>
<dbReference type="AlphaFoldDB" id="B4LHU7"/>
<keyword evidence="2" id="KW-0732">Signal</keyword>
<evidence type="ECO:0000313" key="9">
    <source>
        <dbReference type="Proteomes" id="UP000008792"/>
    </source>
</evidence>
<keyword evidence="5" id="KW-0325">Glycoprotein</keyword>
<dbReference type="SUPFAM" id="SSF57625">
    <property type="entry name" value="Invertebrate chitin-binding proteins"/>
    <property type="match status" value="8"/>
</dbReference>
<dbReference type="HOGENOM" id="CLU_020703_0_0_1"/>
<feature type="domain" description="Chitin-binding type-2" evidence="7">
    <location>
        <begin position="316"/>
        <end position="373"/>
    </location>
</feature>
<dbReference type="Gene3D" id="2.170.140.10">
    <property type="entry name" value="Chitin binding domain"/>
    <property type="match status" value="5"/>
</dbReference>
<dbReference type="GO" id="GO:0005576">
    <property type="term" value="C:extracellular region"/>
    <property type="evidence" value="ECO:0007669"/>
    <property type="project" value="InterPro"/>
</dbReference>
<dbReference type="Pfam" id="PF01607">
    <property type="entry name" value="CBM_14"/>
    <property type="match status" value="8"/>
</dbReference>
<proteinExistence type="predicted"/>
<dbReference type="Proteomes" id="UP000008792">
    <property type="component" value="Unassembled WGS sequence"/>
</dbReference>
<dbReference type="PROSITE" id="PS50940">
    <property type="entry name" value="CHIT_BIND_II"/>
    <property type="match status" value="8"/>
</dbReference>
<evidence type="ECO:0000256" key="5">
    <source>
        <dbReference type="ARBA" id="ARBA00023180"/>
    </source>
</evidence>
<evidence type="ECO:0000256" key="1">
    <source>
        <dbReference type="ARBA" id="ARBA00022669"/>
    </source>
</evidence>
<dbReference type="eggNOG" id="ENOG502RXTR">
    <property type="taxonomic scope" value="Eukaryota"/>
</dbReference>
<keyword evidence="9" id="KW-1185">Reference proteome</keyword>
<evidence type="ECO:0000256" key="2">
    <source>
        <dbReference type="ARBA" id="ARBA00022729"/>
    </source>
</evidence>
<name>B4LHU7_DROVI</name>
<dbReference type="InParanoid" id="B4LHU7"/>
<evidence type="ECO:0000259" key="7">
    <source>
        <dbReference type="PROSITE" id="PS50940"/>
    </source>
</evidence>
<dbReference type="InterPro" id="IPR051940">
    <property type="entry name" value="Chitin_bind-dev_reg"/>
</dbReference>
<keyword evidence="3" id="KW-0677">Repeat</keyword>
<protein>
    <recommendedName>
        <fullName evidence="7">Chitin-binding type-2 domain-containing protein</fullName>
    </recommendedName>
</protein>
<feature type="domain" description="Chitin-binding type-2" evidence="7">
    <location>
        <begin position="11"/>
        <end position="67"/>
    </location>
</feature>
<dbReference type="PANTHER" id="PTHR23301">
    <property type="entry name" value="CHITIN BINDING PERITROPHIN-A"/>
    <property type="match status" value="1"/>
</dbReference>
<evidence type="ECO:0000256" key="4">
    <source>
        <dbReference type="ARBA" id="ARBA00023157"/>
    </source>
</evidence>